<dbReference type="AlphaFoldDB" id="A0A378YYI2"/>
<dbReference type="GO" id="GO:0046930">
    <property type="term" value="C:pore complex"/>
    <property type="evidence" value="ECO:0007669"/>
    <property type="project" value="UniProtKB-KW"/>
</dbReference>
<dbReference type="EMBL" id="UGSG01000001">
    <property type="protein sequence ID" value="SUA81570.1"/>
    <property type="molecule type" value="Genomic_DNA"/>
</dbReference>
<feature type="domain" description="Porin" evidence="12">
    <location>
        <begin position="13"/>
        <end position="370"/>
    </location>
</feature>
<comment type="subunit">
    <text evidence="2">Homotrimer.</text>
</comment>
<dbReference type="Proteomes" id="UP000254573">
    <property type="component" value="Unassembled WGS sequence"/>
</dbReference>
<keyword evidence="10" id="KW-0998">Cell outer membrane</keyword>
<keyword evidence="4" id="KW-1134">Transmembrane beta strand</keyword>
<dbReference type="OrthoDB" id="8982743at2"/>
<keyword evidence="3" id="KW-0813">Transport</keyword>
<feature type="signal peptide" evidence="11">
    <location>
        <begin position="1"/>
        <end position="27"/>
    </location>
</feature>
<dbReference type="Gene3D" id="2.40.160.10">
    <property type="entry name" value="Porin"/>
    <property type="match status" value="1"/>
</dbReference>
<keyword evidence="8" id="KW-0626">Porin</keyword>
<organism evidence="13 14">
    <name type="scientific">Pandoraea pnomenusa</name>
    <dbReference type="NCBI Taxonomy" id="93220"/>
    <lineage>
        <taxon>Bacteria</taxon>
        <taxon>Pseudomonadati</taxon>
        <taxon>Pseudomonadota</taxon>
        <taxon>Betaproteobacteria</taxon>
        <taxon>Burkholderiales</taxon>
        <taxon>Burkholderiaceae</taxon>
        <taxon>Pandoraea</taxon>
    </lineage>
</organism>
<dbReference type="InterPro" id="IPR023614">
    <property type="entry name" value="Porin_dom_sf"/>
</dbReference>
<dbReference type="InterPro" id="IPR002299">
    <property type="entry name" value="Porin_Neis"/>
</dbReference>
<dbReference type="SUPFAM" id="SSF56935">
    <property type="entry name" value="Porins"/>
    <property type="match status" value="1"/>
</dbReference>
<dbReference type="CDD" id="cd00342">
    <property type="entry name" value="gram_neg_porins"/>
    <property type="match status" value="1"/>
</dbReference>
<dbReference type="Pfam" id="PF13609">
    <property type="entry name" value="Porin_4"/>
    <property type="match status" value="1"/>
</dbReference>
<evidence type="ECO:0000259" key="12">
    <source>
        <dbReference type="Pfam" id="PF13609"/>
    </source>
</evidence>
<evidence type="ECO:0000256" key="8">
    <source>
        <dbReference type="ARBA" id="ARBA00023114"/>
    </source>
</evidence>
<keyword evidence="9" id="KW-0472">Membrane</keyword>
<evidence type="ECO:0000256" key="7">
    <source>
        <dbReference type="ARBA" id="ARBA00023065"/>
    </source>
</evidence>
<evidence type="ECO:0000256" key="11">
    <source>
        <dbReference type="SAM" id="SignalP"/>
    </source>
</evidence>
<evidence type="ECO:0000256" key="5">
    <source>
        <dbReference type="ARBA" id="ARBA00022692"/>
    </source>
</evidence>
<evidence type="ECO:0000256" key="9">
    <source>
        <dbReference type="ARBA" id="ARBA00023136"/>
    </source>
</evidence>
<evidence type="ECO:0000313" key="13">
    <source>
        <dbReference type="EMBL" id="SUA81570.1"/>
    </source>
</evidence>
<gene>
    <name evidence="13" type="ORF">NCTC13160_04435</name>
</gene>
<dbReference type="GO" id="GO:0009279">
    <property type="term" value="C:cell outer membrane"/>
    <property type="evidence" value="ECO:0007669"/>
    <property type="project" value="UniProtKB-SubCell"/>
</dbReference>
<evidence type="ECO:0000313" key="14">
    <source>
        <dbReference type="Proteomes" id="UP000254573"/>
    </source>
</evidence>
<evidence type="ECO:0000256" key="1">
    <source>
        <dbReference type="ARBA" id="ARBA00004571"/>
    </source>
</evidence>
<keyword evidence="6 11" id="KW-0732">Signal</keyword>
<dbReference type="PROSITE" id="PS51257">
    <property type="entry name" value="PROKAR_LIPOPROTEIN"/>
    <property type="match status" value="1"/>
</dbReference>
<dbReference type="STRING" id="93220.A6P55_18990"/>
<dbReference type="PANTHER" id="PTHR34501">
    <property type="entry name" value="PROTEIN YDDL-RELATED"/>
    <property type="match status" value="1"/>
</dbReference>
<evidence type="ECO:0000256" key="2">
    <source>
        <dbReference type="ARBA" id="ARBA00011233"/>
    </source>
</evidence>
<dbReference type="InterPro" id="IPR033900">
    <property type="entry name" value="Gram_neg_porin_domain"/>
</dbReference>
<dbReference type="GO" id="GO:0015288">
    <property type="term" value="F:porin activity"/>
    <property type="evidence" value="ECO:0007669"/>
    <property type="project" value="UniProtKB-KW"/>
</dbReference>
<sequence length="411" mass="42595">MTFRPRTVLAHAATFALGCSAAVLAHAQSNIALYGIVDGGIGYASNVASVTRAGATGRPAVLVGSSNTTFQNGTWQGSRWGIRGSEDLGAGLKALFRLENGFSIANGTASQGGALFGRHAYVGLQDKTYGTITLGRQYDPLIDLVGSVGGTALLSGVAAHPGDVDNLDHSSRVNSGVKYRSPSWGGVTLSAMYGFGNQPGSMSRQNTWGLGAQYANGPLVWGTAFSHANNEKSGPGDTTIGSWAGSSDSAFASSINAGYASARARDVIATAMTYQIGDTTLGANYSHTEYSPGTFSRFSRTAKFDTVGVLAMYRVTPLLRIGGGYSFTNVNAPATNVSGAKYHQFNLAAFYNLSRRTELYALAGYQKASGSTLDAYGNVIDATASVGDAANGMSSATSTQTIVRIGVSHVF</sequence>
<name>A0A378YYI2_9BURK</name>
<protein>
    <submittedName>
        <fullName evidence="13">Outer membrane porin protein BP0840</fullName>
    </submittedName>
</protein>
<evidence type="ECO:0000256" key="3">
    <source>
        <dbReference type="ARBA" id="ARBA00022448"/>
    </source>
</evidence>
<keyword evidence="5" id="KW-0812">Transmembrane</keyword>
<proteinExistence type="predicted"/>
<keyword evidence="7" id="KW-0406">Ion transport</keyword>
<comment type="subcellular location">
    <subcellularLocation>
        <location evidence="1">Cell outer membrane</location>
        <topology evidence="1">Multi-pass membrane protein</topology>
    </subcellularLocation>
</comment>
<accession>A0A378YYI2</accession>
<dbReference type="GO" id="GO:0006811">
    <property type="term" value="P:monoatomic ion transport"/>
    <property type="evidence" value="ECO:0007669"/>
    <property type="project" value="UniProtKB-KW"/>
</dbReference>
<feature type="chain" id="PRO_5016787913" evidence="11">
    <location>
        <begin position="28"/>
        <end position="411"/>
    </location>
</feature>
<dbReference type="PRINTS" id="PR00184">
    <property type="entry name" value="NEISSPPORIN"/>
</dbReference>
<dbReference type="PANTHER" id="PTHR34501:SF9">
    <property type="entry name" value="MAJOR OUTER MEMBRANE PROTEIN P.IA"/>
    <property type="match status" value="1"/>
</dbReference>
<evidence type="ECO:0000256" key="4">
    <source>
        <dbReference type="ARBA" id="ARBA00022452"/>
    </source>
</evidence>
<evidence type="ECO:0000256" key="10">
    <source>
        <dbReference type="ARBA" id="ARBA00023237"/>
    </source>
</evidence>
<dbReference type="InterPro" id="IPR050298">
    <property type="entry name" value="Gram-neg_bact_OMP"/>
</dbReference>
<evidence type="ECO:0000256" key="6">
    <source>
        <dbReference type="ARBA" id="ARBA00022729"/>
    </source>
</evidence>
<reference evidence="13 14" key="1">
    <citation type="submission" date="2018-06" db="EMBL/GenBank/DDBJ databases">
        <authorList>
            <consortium name="Pathogen Informatics"/>
            <person name="Doyle S."/>
        </authorList>
    </citation>
    <scope>NUCLEOTIDE SEQUENCE [LARGE SCALE GENOMIC DNA]</scope>
    <source>
        <strain evidence="13 14">NCTC13160</strain>
    </source>
</reference>
<dbReference type="RefSeq" id="WP_081326910.1">
    <property type="nucleotide sequence ID" value="NZ_CP009553.3"/>
</dbReference>